<dbReference type="GO" id="GO:0015297">
    <property type="term" value="F:antiporter activity"/>
    <property type="evidence" value="ECO:0007669"/>
    <property type="project" value="InterPro"/>
</dbReference>
<feature type="transmembrane region" description="Helical" evidence="6">
    <location>
        <begin position="293"/>
        <end position="314"/>
    </location>
</feature>
<proteinExistence type="inferred from homology"/>
<evidence type="ECO:0000313" key="9">
    <source>
        <dbReference type="Proteomes" id="UP000002051"/>
    </source>
</evidence>
<dbReference type="Pfam" id="PF01554">
    <property type="entry name" value="MatE"/>
    <property type="match status" value="2"/>
</dbReference>
<dbReference type="InterPro" id="IPR045069">
    <property type="entry name" value="MATE_euk"/>
</dbReference>
<organism evidence="7 9">
    <name type="scientific">Medicago truncatula</name>
    <name type="common">Barrel medic</name>
    <name type="synonym">Medicago tribuloides</name>
    <dbReference type="NCBI Taxonomy" id="3880"/>
    <lineage>
        <taxon>Eukaryota</taxon>
        <taxon>Viridiplantae</taxon>
        <taxon>Streptophyta</taxon>
        <taxon>Embryophyta</taxon>
        <taxon>Tracheophyta</taxon>
        <taxon>Spermatophyta</taxon>
        <taxon>Magnoliopsida</taxon>
        <taxon>eudicotyledons</taxon>
        <taxon>Gunneridae</taxon>
        <taxon>Pentapetalae</taxon>
        <taxon>rosids</taxon>
        <taxon>fabids</taxon>
        <taxon>Fabales</taxon>
        <taxon>Fabaceae</taxon>
        <taxon>Papilionoideae</taxon>
        <taxon>50 kb inversion clade</taxon>
        <taxon>NPAAA clade</taxon>
        <taxon>Hologalegina</taxon>
        <taxon>IRL clade</taxon>
        <taxon>Trifolieae</taxon>
        <taxon>Medicago</taxon>
    </lineage>
</organism>
<evidence type="ECO:0000256" key="1">
    <source>
        <dbReference type="ARBA" id="ARBA00004141"/>
    </source>
</evidence>
<feature type="transmembrane region" description="Helical" evidence="6">
    <location>
        <begin position="66"/>
        <end position="91"/>
    </location>
</feature>
<dbReference type="GO" id="GO:1990961">
    <property type="term" value="P:xenobiotic detoxification by transmembrane export across the plasma membrane"/>
    <property type="evidence" value="ECO:0007669"/>
    <property type="project" value="InterPro"/>
</dbReference>
<reference evidence="8" key="3">
    <citation type="submission" date="2015-04" db="UniProtKB">
        <authorList>
            <consortium name="EnsemblPlants"/>
        </authorList>
    </citation>
    <scope>IDENTIFICATION</scope>
    <source>
        <strain evidence="8">cv. Jemalong A17</strain>
    </source>
</reference>
<dbReference type="Proteomes" id="UP000002051">
    <property type="component" value="Chromosome 6"/>
</dbReference>
<feature type="transmembrane region" description="Helical" evidence="6">
    <location>
        <begin position="149"/>
        <end position="170"/>
    </location>
</feature>
<dbReference type="InterPro" id="IPR002528">
    <property type="entry name" value="MATE_fam"/>
</dbReference>
<dbReference type="EMBL" id="CM001222">
    <property type="protein sequence ID" value="KEH25521.1"/>
    <property type="molecule type" value="Genomic_DNA"/>
</dbReference>
<evidence type="ECO:0000256" key="3">
    <source>
        <dbReference type="ARBA" id="ARBA00022692"/>
    </source>
</evidence>
<feature type="transmembrane region" description="Helical" evidence="6">
    <location>
        <begin position="177"/>
        <end position="197"/>
    </location>
</feature>
<feature type="transmembrane region" description="Helical" evidence="6">
    <location>
        <begin position="112"/>
        <end position="129"/>
    </location>
</feature>
<feature type="transmembrane region" description="Helical" evidence="6">
    <location>
        <begin position="326"/>
        <end position="350"/>
    </location>
</feature>
<sequence length="488" mass="53872">MAMNDELGEKLLQKKESLRKRVWEESKKIWVVAGPAIFTKFSTFSTYIITQAFIGHFVGSTELAAYALVMITLCRFITGILLGMASALETLCGQAYGAKQYNMLGVFLQRSWIVLFFTTILLLPLYIFTTPILEAFGQKKEIAQVGGTIALWAIGPTFAMAVSFTCQTFLQAQSKNVIITYLAAFSLAIHVLLSWLLTVKFEFGLNGAMMSLVLGLWLPNIGQIIFIMKKCPETWKGFSILAFKDLWPVVKQSFSSGIMLCLEVWYSSILVLLTGNMKDAEVSLSAMSICLNINGWEMMIALGFFAAASVRVANELGRGSSRDAKFSIVINALTSFAIGFIFFLIFLFLKKKLSYIFTSDSDVANAVGDLSFWLALSMLLNSVQPVLSGVSVGAGWQSIVAYVNIGCYYLIGIPVGVVIGVVYNLGIKGIWIGMLFGTFVQTIMLIIITTKTDWDKQVEIAQWRVNRWAINNAQESNGSGTSLLANQE</sequence>
<evidence type="ECO:0000256" key="2">
    <source>
        <dbReference type="ARBA" id="ARBA00010199"/>
    </source>
</evidence>
<dbReference type="GO" id="GO:0016020">
    <property type="term" value="C:membrane"/>
    <property type="evidence" value="ECO:0000318"/>
    <property type="project" value="GO_Central"/>
</dbReference>
<dbReference type="PANTHER" id="PTHR11206">
    <property type="entry name" value="MULTIDRUG RESISTANCE PROTEIN"/>
    <property type="match status" value="1"/>
</dbReference>
<keyword evidence="3 6" id="KW-0812">Transmembrane</keyword>
<dbReference type="AlphaFoldDB" id="A0A072U818"/>
<dbReference type="GO" id="GO:0042910">
    <property type="term" value="F:xenobiotic transmembrane transporter activity"/>
    <property type="evidence" value="ECO:0007669"/>
    <property type="project" value="InterPro"/>
</dbReference>
<dbReference type="EnsemblPlants" id="KEH25521">
    <property type="protein sequence ID" value="KEH25521"/>
    <property type="gene ID" value="MTR_6g027190"/>
</dbReference>
<dbReference type="HOGENOM" id="CLU_012893_1_4_1"/>
<keyword evidence="5 6" id="KW-0472">Membrane</keyword>
<feature type="transmembrane region" description="Helical" evidence="6">
    <location>
        <begin position="429"/>
        <end position="448"/>
    </location>
</feature>
<reference evidence="7 9" key="1">
    <citation type="journal article" date="2011" name="Nature">
        <title>The Medicago genome provides insight into the evolution of rhizobial symbioses.</title>
        <authorList>
            <person name="Young N.D."/>
            <person name="Debelle F."/>
            <person name="Oldroyd G.E."/>
            <person name="Geurts R."/>
            <person name="Cannon S.B."/>
            <person name="Udvardi M.K."/>
            <person name="Benedito V.A."/>
            <person name="Mayer K.F."/>
            <person name="Gouzy J."/>
            <person name="Schoof H."/>
            <person name="Van de Peer Y."/>
            <person name="Proost S."/>
            <person name="Cook D.R."/>
            <person name="Meyers B.C."/>
            <person name="Spannagl M."/>
            <person name="Cheung F."/>
            <person name="De Mita S."/>
            <person name="Krishnakumar V."/>
            <person name="Gundlach H."/>
            <person name="Zhou S."/>
            <person name="Mudge J."/>
            <person name="Bharti A.K."/>
            <person name="Murray J.D."/>
            <person name="Naoumkina M.A."/>
            <person name="Rosen B."/>
            <person name="Silverstein K.A."/>
            <person name="Tang H."/>
            <person name="Rombauts S."/>
            <person name="Zhao P.X."/>
            <person name="Zhou P."/>
            <person name="Barbe V."/>
            <person name="Bardou P."/>
            <person name="Bechner M."/>
            <person name="Bellec A."/>
            <person name="Berger A."/>
            <person name="Berges H."/>
            <person name="Bidwell S."/>
            <person name="Bisseling T."/>
            <person name="Choisne N."/>
            <person name="Couloux A."/>
            <person name="Denny R."/>
            <person name="Deshpande S."/>
            <person name="Dai X."/>
            <person name="Doyle J.J."/>
            <person name="Dudez A.M."/>
            <person name="Farmer A.D."/>
            <person name="Fouteau S."/>
            <person name="Franken C."/>
            <person name="Gibelin C."/>
            <person name="Gish J."/>
            <person name="Goldstein S."/>
            <person name="Gonzalez A.J."/>
            <person name="Green P.J."/>
            <person name="Hallab A."/>
            <person name="Hartog M."/>
            <person name="Hua A."/>
            <person name="Humphray S.J."/>
            <person name="Jeong D.H."/>
            <person name="Jing Y."/>
            <person name="Jocker A."/>
            <person name="Kenton S.M."/>
            <person name="Kim D.J."/>
            <person name="Klee K."/>
            <person name="Lai H."/>
            <person name="Lang C."/>
            <person name="Lin S."/>
            <person name="Macmil S.L."/>
            <person name="Magdelenat G."/>
            <person name="Matthews L."/>
            <person name="McCorrison J."/>
            <person name="Monaghan E.L."/>
            <person name="Mun J.H."/>
            <person name="Najar F.Z."/>
            <person name="Nicholson C."/>
            <person name="Noirot C."/>
            <person name="O'Bleness M."/>
            <person name="Paule C.R."/>
            <person name="Poulain J."/>
            <person name="Prion F."/>
            <person name="Qin B."/>
            <person name="Qu C."/>
            <person name="Retzel E.F."/>
            <person name="Riddle C."/>
            <person name="Sallet E."/>
            <person name="Samain S."/>
            <person name="Samson N."/>
            <person name="Sanders I."/>
            <person name="Saurat O."/>
            <person name="Scarpelli C."/>
            <person name="Schiex T."/>
            <person name="Segurens B."/>
            <person name="Severin A.J."/>
            <person name="Sherrier D.J."/>
            <person name="Shi R."/>
            <person name="Sims S."/>
            <person name="Singer S.R."/>
            <person name="Sinharoy S."/>
            <person name="Sterck L."/>
            <person name="Viollet A."/>
            <person name="Wang B.B."/>
            <person name="Wang K."/>
            <person name="Wang M."/>
            <person name="Wang X."/>
            <person name="Warfsmann J."/>
            <person name="Weissenbach J."/>
            <person name="White D.D."/>
            <person name="White J.D."/>
            <person name="Wiley G.B."/>
            <person name="Wincker P."/>
            <person name="Xing Y."/>
            <person name="Yang L."/>
            <person name="Yao Z."/>
            <person name="Ying F."/>
            <person name="Zhai J."/>
            <person name="Zhou L."/>
            <person name="Zuber A."/>
            <person name="Denarie J."/>
            <person name="Dixon R.A."/>
            <person name="May G.D."/>
            <person name="Schwartz D.C."/>
            <person name="Rogers J."/>
            <person name="Quetier F."/>
            <person name="Town C.D."/>
            <person name="Roe B.A."/>
        </authorList>
    </citation>
    <scope>NUCLEOTIDE SEQUENCE [LARGE SCALE GENOMIC DNA]</scope>
    <source>
        <strain evidence="7">A17</strain>
        <strain evidence="8 9">cv. Jemalong A17</strain>
    </source>
</reference>
<feature type="transmembrane region" description="Helical" evidence="6">
    <location>
        <begin position="203"/>
        <end position="228"/>
    </location>
</feature>
<evidence type="ECO:0000256" key="5">
    <source>
        <dbReference type="ARBA" id="ARBA00023136"/>
    </source>
</evidence>
<dbReference type="NCBIfam" id="TIGR00797">
    <property type="entry name" value="matE"/>
    <property type="match status" value="1"/>
</dbReference>
<feature type="transmembrane region" description="Helical" evidence="6">
    <location>
        <begin position="249"/>
        <end position="273"/>
    </location>
</feature>
<evidence type="ECO:0000256" key="6">
    <source>
        <dbReference type="RuleBase" id="RU004914"/>
    </source>
</evidence>
<protein>
    <recommendedName>
        <fullName evidence="6">Protein DETOXIFICATION</fullName>
    </recommendedName>
    <alternativeName>
        <fullName evidence="6">Multidrug and toxic compound extrusion protein</fullName>
    </alternativeName>
</protein>
<dbReference type="CDD" id="cd13132">
    <property type="entry name" value="MATE_eukaryotic"/>
    <property type="match status" value="1"/>
</dbReference>
<comment type="similarity">
    <text evidence="2 6">Belongs to the multi antimicrobial extrusion (MATE) (TC 2.A.66.1) family.</text>
</comment>
<feature type="transmembrane region" description="Helical" evidence="6">
    <location>
        <begin position="29"/>
        <end position="54"/>
    </location>
</feature>
<gene>
    <name evidence="8" type="primary">25495795</name>
    <name evidence="7" type="ordered locus">MTR_6g027190</name>
</gene>
<name>A0A072U818_MEDTR</name>
<dbReference type="OrthoDB" id="2126698at2759"/>
<keyword evidence="4 6" id="KW-1133">Transmembrane helix</keyword>
<evidence type="ECO:0000313" key="7">
    <source>
        <dbReference type="EMBL" id="KEH25521.1"/>
    </source>
</evidence>
<dbReference type="KEGG" id="mtr:25495795"/>
<dbReference type="GO" id="GO:0022857">
    <property type="term" value="F:transmembrane transporter activity"/>
    <property type="evidence" value="ECO:0000318"/>
    <property type="project" value="GO_Central"/>
</dbReference>
<reference evidence="7 9" key="2">
    <citation type="journal article" date="2014" name="BMC Genomics">
        <title>An improved genome release (version Mt4.0) for the model legume Medicago truncatula.</title>
        <authorList>
            <person name="Tang H."/>
            <person name="Krishnakumar V."/>
            <person name="Bidwell S."/>
            <person name="Rosen B."/>
            <person name="Chan A."/>
            <person name="Zhou S."/>
            <person name="Gentzbittel L."/>
            <person name="Childs K.L."/>
            <person name="Yandell M."/>
            <person name="Gundlach H."/>
            <person name="Mayer K.F."/>
            <person name="Schwartz D.C."/>
            <person name="Town C.D."/>
        </authorList>
    </citation>
    <scope>GENOME REANNOTATION</scope>
    <source>
        <strain evidence="7">A17</strain>
        <strain evidence="8 9">cv. Jemalong A17</strain>
    </source>
</reference>
<feature type="transmembrane region" description="Helical" evidence="6">
    <location>
        <begin position="370"/>
        <end position="387"/>
    </location>
</feature>
<comment type="subcellular location">
    <subcellularLocation>
        <location evidence="1">Membrane</location>
        <topology evidence="1">Multi-pass membrane protein</topology>
    </subcellularLocation>
</comment>
<evidence type="ECO:0000256" key="4">
    <source>
        <dbReference type="ARBA" id="ARBA00022989"/>
    </source>
</evidence>
<keyword evidence="9" id="KW-1185">Reference proteome</keyword>
<feature type="transmembrane region" description="Helical" evidence="6">
    <location>
        <begin position="399"/>
        <end position="423"/>
    </location>
</feature>
<evidence type="ECO:0000313" key="8">
    <source>
        <dbReference type="EnsemblPlants" id="KEH25521"/>
    </source>
</evidence>
<accession>A0A072U818</accession>